<evidence type="ECO:0000313" key="10">
    <source>
        <dbReference type="Proteomes" id="UP000245634"/>
    </source>
</evidence>
<evidence type="ECO:0000256" key="5">
    <source>
        <dbReference type="ARBA" id="ARBA00022989"/>
    </source>
</evidence>
<evidence type="ECO:0000259" key="8">
    <source>
        <dbReference type="PROSITE" id="PS50850"/>
    </source>
</evidence>
<feature type="transmembrane region" description="Helical" evidence="7">
    <location>
        <begin position="254"/>
        <end position="275"/>
    </location>
</feature>
<feature type="transmembrane region" description="Helical" evidence="7">
    <location>
        <begin position="50"/>
        <end position="70"/>
    </location>
</feature>
<evidence type="ECO:0000256" key="6">
    <source>
        <dbReference type="ARBA" id="ARBA00023136"/>
    </source>
</evidence>
<feature type="transmembrane region" description="Helical" evidence="7">
    <location>
        <begin position="287"/>
        <end position="306"/>
    </location>
</feature>
<dbReference type="Gene3D" id="1.20.1250.20">
    <property type="entry name" value="MFS general substrate transporter like domains"/>
    <property type="match status" value="1"/>
</dbReference>
<evidence type="ECO:0000256" key="1">
    <source>
        <dbReference type="ARBA" id="ARBA00004651"/>
    </source>
</evidence>
<gene>
    <name evidence="9" type="ORF">C7459_10584</name>
</gene>
<reference evidence="9 10" key="1">
    <citation type="submission" date="2018-05" db="EMBL/GenBank/DDBJ databases">
        <title>Genomic Encyclopedia of Type Strains, Phase IV (KMG-IV): sequencing the most valuable type-strain genomes for metagenomic binning, comparative biology and taxonomic classification.</title>
        <authorList>
            <person name="Goeker M."/>
        </authorList>
    </citation>
    <scope>NUCLEOTIDE SEQUENCE [LARGE SCALE GENOMIC DNA]</scope>
    <source>
        <strain evidence="9 10">DSM 18773</strain>
    </source>
</reference>
<keyword evidence="4 7" id="KW-0812">Transmembrane</keyword>
<feature type="transmembrane region" description="Helical" evidence="7">
    <location>
        <begin position="219"/>
        <end position="242"/>
    </location>
</feature>
<dbReference type="GO" id="GO:0005886">
    <property type="term" value="C:plasma membrane"/>
    <property type="evidence" value="ECO:0007669"/>
    <property type="project" value="UniProtKB-SubCell"/>
</dbReference>
<evidence type="ECO:0000256" key="7">
    <source>
        <dbReference type="SAM" id="Phobius"/>
    </source>
</evidence>
<dbReference type="AlphaFoldDB" id="A0A316DAL3"/>
<dbReference type="SUPFAM" id="SSF103473">
    <property type="entry name" value="MFS general substrate transporter"/>
    <property type="match status" value="1"/>
</dbReference>
<dbReference type="EMBL" id="QGGL01000005">
    <property type="protein sequence ID" value="PWK14329.1"/>
    <property type="molecule type" value="Genomic_DNA"/>
</dbReference>
<feature type="transmembrane region" description="Helical" evidence="7">
    <location>
        <begin position="12"/>
        <end position="30"/>
    </location>
</feature>
<dbReference type="Pfam" id="PF07690">
    <property type="entry name" value="MFS_1"/>
    <property type="match status" value="1"/>
</dbReference>
<comment type="caution">
    <text evidence="9">The sequence shown here is derived from an EMBL/GenBank/DDBJ whole genome shotgun (WGS) entry which is preliminary data.</text>
</comment>
<dbReference type="InterPro" id="IPR050189">
    <property type="entry name" value="MFS_Efflux_Transporters"/>
</dbReference>
<feature type="transmembrane region" description="Helical" evidence="7">
    <location>
        <begin position="374"/>
        <end position="394"/>
    </location>
</feature>
<keyword evidence="6 7" id="KW-0472">Membrane</keyword>
<dbReference type="PANTHER" id="PTHR43124">
    <property type="entry name" value="PURINE EFFLUX PUMP PBUE"/>
    <property type="match status" value="1"/>
</dbReference>
<accession>A0A316DAL3</accession>
<comment type="subcellular location">
    <subcellularLocation>
        <location evidence="1">Cell membrane</location>
        <topology evidence="1">Multi-pass membrane protein</topology>
    </subcellularLocation>
</comment>
<evidence type="ECO:0000256" key="2">
    <source>
        <dbReference type="ARBA" id="ARBA00022448"/>
    </source>
</evidence>
<dbReference type="InterPro" id="IPR036259">
    <property type="entry name" value="MFS_trans_sf"/>
</dbReference>
<dbReference type="PANTHER" id="PTHR43124:SF3">
    <property type="entry name" value="CHLORAMPHENICOL EFFLUX PUMP RV0191"/>
    <property type="match status" value="1"/>
</dbReference>
<feature type="transmembrane region" description="Helical" evidence="7">
    <location>
        <begin position="166"/>
        <end position="190"/>
    </location>
</feature>
<dbReference type="GO" id="GO:0022857">
    <property type="term" value="F:transmembrane transporter activity"/>
    <property type="evidence" value="ECO:0007669"/>
    <property type="project" value="InterPro"/>
</dbReference>
<feature type="transmembrane region" description="Helical" evidence="7">
    <location>
        <begin position="312"/>
        <end position="334"/>
    </location>
</feature>
<protein>
    <submittedName>
        <fullName evidence="9">ACDE family multidrug resistance protein</fullName>
    </submittedName>
</protein>
<dbReference type="PRINTS" id="PR01035">
    <property type="entry name" value="TCRTETA"/>
</dbReference>
<feature type="domain" description="Major facilitator superfamily (MFS) profile" evidence="8">
    <location>
        <begin position="12"/>
        <end position="398"/>
    </location>
</feature>
<proteinExistence type="predicted"/>
<dbReference type="Proteomes" id="UP000245634">
    <property type="component" value="Unassembled WGS sequence"/>
</dbReference>
<dbReference type="RefSeq" id="WP_245884433.1">
    <property type="nucleotide sequence ID" value="NZ_QGGL01000005.1"/>
</dbReference>
<keyword evidence="10" id="KW-1185">Reference proteome</keyword>
<keyword evidence="3" id="KW-1003">Cell membrane</keyword>
<keyword evidence="2" id="KW-0813">Transport</keyword>
<evidence type="ECO:0000256" key="3">
    <source>
        <dbReference type="ARBA" id="ARBA00022475"/>
    </source>
</evidence>
<evidence type="ECO:0000313" key="9">
    <source>
        <dbReference type="EMBL" id="PWK14329.1"/>
    </source>
</evidence>
<dbReference type="InterPro" id="IPR020846">
    <property type="entry name" value="MFS_dom"/>
</dbReference>
<evidence type="ECO:0000256" key="4">
    <source>
        <dbReference type="ARBA" id="ARBA00022692"/>
    </source>
</evidence>
<dbReference type="InterPro" id="IPR001958">
    <property type="entry name" value="Tet-R_TetA/multi-R_MdtG-like"/>
</dbReference>
<keyword evidence="5 7" id="KW-1133">Transmembrane helix</keyword>
<dbReference type="InterPro" id="IPR011701">
    <property type="entry name" value="MFS"/>
</dbReference>
<feature type="transmembrane region" description="Helical" evidence="7">
    <location>
        <begin position="77"/>
        <end position="99"/>
    </location>
</feature>
<name>A0A316DAL3_9BACL</name>
<dbReference type="PROSITE" id="PS50850">
    <property type="entry name" value="MFS"/>
    <property type="match status" value="1"/>
</dbReference>
<organism evidence="9 10">
    <name type="scientific">Tumebacillus permanentifrigoris</name>
    <dbReference type="NCBI Taxonomy" id="378543"/>
    <lineage>
        <taxon>Bacteria</taxon>
        <taxon>Bacillati</taxon>
        <taxon>Bacillota</taxon>
        <taxon>Bacilli</taxon>
        <taxon>Bacillales</taxon>
        <taxon>Alicyclobacillaceae</taxon>
        <taxon>Tumebacillus</taxon>
    </lineage>
</organism>
<dbReference type="CDD" id="cd17474">
    <property type="entry name" value="MFS_YfmO_like"/>
    <property type="match status" value="1"/>
</dbReference>
<sequence>MEKTGSKIHFLPLFALATVPLIMVLGNSMLIPILPTMQETIGITKNQSSLVITMFSVPAGVIIPLAGFLSDRYSRKVIIVPALLLYGAGGVVAGLAAWLLSSPYWLIMVGRVLQGLGAAGTAPIAMALAGDLWKGASRAKALGLIEASNGLGKVLSPIFGVLLAMLFWYAAFFAFPIICILSAALVYFFVKEPKKTGPKQQVKQYLNTLKGTFKKQYKFLLTAYFAGAVALFTLFGFLFYIAQILEEVHKIDGLMRGFILSGPLLAMATTSYITGTKIKKNYGLMKTLILVGLALITLPLVINAFLKNPYVELSLLVVSGVGTGLMLPCLNTMITSSVKTEERGAIVSLYGSVRFLGVAAGPPIFGALMDTPRLMYLIMAGLSALCFVACWMWIAVKKQDKGGGDPYEKIEWDRKLLAMKKARA</sequence>
<feature type="transmembrane region" description="Helical" evidence="7">
    <location>
        <begin position="346"/>
        <end position="368"/>
    </location>
</feature>